<sequence length="187" mass="19617">MPSLSPTMTQGNITKWRKQPGEQVAPGQILAEVETDKATIEWEAQEEGYMAKHLVPEGTRDIHVGTPVAVLAEEADGVASLASFAPGAPAAPAAAAPAAEAPKAAAAPAAQPNLPPHQVLNMPALSPTMNRGNIVEWKKKVGDPVAPGDVYCEVETDKATISWESQEEGEAHPPAPGRGRRARVARD</sequence>
<dbReference type="SUPFAM" id="SSF51230">
    <property type="entry name" value="Single hybrid motif"/>
    <property type="match status" value="2"/>
</dbReference>
<dbReference type="PANTHER" id="PTHR23151:SF90">
    <property type="entry name" value="DIHYDROLIPOYLLYSINE-RESIDUE ACETYLTRANSFERASE COMPONENT OF PYRUVATE DEHYDROGENASE COMPLEX, MITOCHONDRIAL-RELATED"/>
    <property type="match status" value="1"/>
</dbReference>
<dbReference type="CDD" id="cd06849">
    <property type="entry name" value="lipoyl_domain"/>
    <property type="match status" value="2"/>
</dbReference>
<feature type="region of interest" description="Disordered" evidence="2">
    <location>
        <begin position="1"/>
        <end position="26"/>
    </location>
</feature>
<reference evidence="5" key="1">
    <citation type="journal article" date="2016" name="Nat. Commun.">
        <title>The Gonium pectorale genome demonstrates co-option of cell cycle regulation during the evolution of multicellularity.</title>
        <authorList>
            <person name="Hanschen E.R."/>
            <person name="Marriage T.N."/>
            <person name="Ferris P.J."/>
            <person name="Hamaji T."/>
            <person name="Toyoda A."/>
            <person name="Fujiyama A."/>
            <person name="Neme R."/>
            <person name="Noguchi H."/>
            <person name="Minakuchi Y."/>
            <person name="Suzuki M."/>
            <person name="Kawai-Toyooka H."/>
            <person name="Smith D.R."/>
            <person name="Sparks H."/>
            <person name="Anderson J."/>
            <person name="Bakaric R."/>
            <person name="Luria V."/>
            <person name="Karger A."/>
            <person name="Kirschner M.W."/>
            <person name="Durand P.M."/>
            <person name="Michod R.E."/>
            <person name="Nozaki H."/>
            <person name="Olson B.J."/>
        </authorList>
    </citation>
    <scope>NUCLEOTIDE SEQUENCE [LARGE SCALE GENOMIC DNA]</scope>
    <source>
        <strain evidence="5">NIES-2863</strain>
    </source>
</reference>
<evidence type="ECO:0000256" key="2">
    <source>
        <dbReference type="SAM" id="MobiDB-lite"/>
    </source>
</evidence>
<accession>A0A150GT42</accession>
<gene>
    <name evidence="4" type="ORF">GPECTOR_8g393</name>
</gene>
<feature type="region of interest" description="Disordered" evidence="2">
    <location>
        <begin position="161"/>
        <end position="187"/>
    </location>
</feature>
<keyword evidence="1" id="KW-0450">Lipoyl</keyword>
<name>A0A150GT42_GONPE</name>
<feature type="compositionally biased region" description="Basic residues" evidence="2">
    <location>
        <begin position="178"/>
        <end position="187"/>
    </location>
</feature>
<dbReference type="STRING" id="33097.A0A150GT42"/>
<dbReference type="PROSITE" id="PS50968">
    <property type="entry name" value="BIOTINYL_LIPOYL"/>
    <property type="match status" value="1"/>
</dbReference>
<dbReference type="PANTHER" id="PTHR23151">
    <property type="entry name" value="DIHYDROLIPOAMIDE ACETYL/SUCCINYL-TRANSFERASE-RELATED"/>
    <property type="match status" value="1"/>
</dbReference>
<dbReference type="AlphaFoldDB" id="A0A150GT42"/>
<evidence type="ECO:0000256" key="1">
    <source>
        <dbReference type="ARBA" id="ARBA00022823"/>
    </source>
</evidence>
<feature type="domain" description="Lipoyl-binding" evidence="3">
    <location>
        <begin position="1"/>
        <end position="72"/>
    </location>
</feature>
<dbReference type="InterPro" id="IPR011053">
    <property type="entry name" value="Single_hybrid_motif"/>
</dbReference>
<keyword evidence="5" id="KW-1185">Reference proteome</keyword>
<dbReference type="InterPro" id="IPR000089">
    <property type="entry name" value="Biotin_lipoyl"/>
</dbReference>
<evidence type="ECO:0000259" key="3">
    <source>
        <dbReference type="PROSITE" id="PS50968"/>
    </source>
</evidence>
<dbReference type="InterPro" id="IPR045257">
    <property type="entry name" value="E2/Pdx1"/>
</dbReference>
<dbReference type="FunFam" id="2.40.50.100:FF:000010">
    <property type="entry name" value="Acetyltransferase component of pyruvate dehydrogenase complex"/>
    <property type="match status" value="1"/>
</dbReference>
<dbReference type="Gene3D" id="2.40.50.100">
    <property type="match status" value="2"/>
</dbReference>
<evidence type="ECO:0000313" key="4">
    <source>
        <dbReference type="EMBL" id="KXZ53026.1"/>
    </source>
</evidence>
<dbReference type="GO" id="GO:0045254">
    <property type="term" value="C:pyruvate dehydrogenase complex"/>
    <property type="evidence" value="ECO:0007669"/>
    <property type="project" value="InterPro"/>
</dbReference>
<protein>
    <recommendedName>
        <fullName evidence="3">Lipoyl-binding domain-containing protein</fullName>
    </recommendedName>
</protein>
<organism evidence="4 5">
    <name type="scientific">Gonium pectorale</name>
    <name type="common">Green alga</name>
    <dbReference type="NCBI Taxonomy" id="33097"/>
    <lineage>
        <taxon>Eukaryota</taxon>
        <taxon>Viridiplantae</taxon>
        <taxon>Chlorophyta</taxon>
        <taxon>core chlorophytes</taxon>
        <taxon>Chlorophyceae</taxon>
        <taxon>CS clade</taxon>
        <taxon>Chlamydomonadales</taxon>
        <taxon>Volvocaceae</taxon>
        <taxon>Gonium</taxon>
    </lineage>
</organism>
<dbReference type="Pfam" id="PF00364">
    <property type="entry name" value="Biotin_lipoyl"/>
    <property type="match status" value="2"/>
</dbReference>
<dbReference type="Proteomes" id="UP000075714">
    <property type="component" value="Unassembled WGS sequence"/>
</dbReference>
<evidence type="ECO:0000313" key="5">
    <source>
        <dbReference type="Proteomes" id="UP000075714"/>
    </source>
</evidence>
<dbReference type="EMBL" id="LSYV01000009">
    <property type="protein sequence ID" value="KXZ53026.1"/>
    <property type="molecule type" value="Genomic_DNA"/>
</dbReference>
<dbReference type="OrthoDB" id="537444at2759"/>
<comment type="caution">
    <text evidence="4">The sequence shown here is derived from an EMBL/GenBank/DDBJ whole genome shotgun (WGS) entry which is preliminary data.</text>
</comment>
<dbReference type="GO" id="GO:0004742">
    <property type="term" value="F:dihydrolipoyllysine-residue acetyltransferase activity"/>
    <property type="evidence" value="ECO:0007669"/>
    <property type="project" value="TreeGrafter"/>
</dbReference>
<proteinExistence type="predicted"/>
<feature type="compositionally biased region" description="Polar residues" evidence="2">
    <location>
        <begin position="1"/>
        <end position="13"/>
    </location>
</feature>
<feature type="region of interest" description="Disordered" evidence="2">
    <location>
        <begin position="104"/>
        <end position="125"/>
    </location>
</feature>
<dbReference type="GO" id="GO:0006086">
    <property type="term" value="P:pyruvate decarboxylation to acetyl-CoA"/>
    <property type="evidence" value="ECO:0007669"/>
    <property type="project" value="InterPro"/>
</dbReference>